<keyword evidence="3" id="KW-1185">Reference proteome</keyword>
<sequence length="155" mass="18230">MKTTHAKTKATIHKISKTPTRVSTRIAAKNMAFKMEKNTRQDNLEMDKKSPEIRSPIKDPRKNLDIVMNEMKEEEAKNKEHELNEVLRDNPRTSRNNQNTFTCNKEEIESYKCQMNFEELCVDLYPSVLRLIENSDNDLAVRALHNVQKLQCFKY</sequence>
<comment type="caution">
    <text evidence="2">The sequence shown here is derived from an EMBL/GenBank/DDBJ whole genome shotgun (WGS) entry which is preliminary data.</text>
</comment>
<evidence type="ECO:0000313" key="2">
    <source>
        <dbReference type="EMBL" id="ORY22470.1"/>
    </source>
</evidence>
<name>A0A1Y2AJJ5_9FUNG</name>
<organism evidence="2 3">
    <name type="scientific">Neocallimastix californiae</name>
    <dbReference type="NCBI Taxonomy" id="1754190"/>
    <lineage>
        <taxon>Eukaryota</taxon>
        <taxon>Fungi</taxon>
        <taxon>Fungi incertae sedis</taxon>
        <taxon>Chytridiomycota</taxon>
        <taxon>Chytridiomycota incertae sedis</taxon>
        <taxon>Neocallimastigomycetes</taxon>
        <taxon>Neocallimastigales</taxon>
        <taxon>Neocallimastigaceae</taxon>
        <taxon>Neocallimastix</taxon>
    </lineage>
</organism>
<evidence type="ECO:0000256" key="1">
    <source>
        <dbReference type="SAM" id="MobiDB-lite"/>
    </source>
</evidence>
<evidence type="ECO:0000313" key="3">
    <source>
        <dbReference type="Proteomes" id="UP000193920"/>
    </source>
</evidence>
<dbReference type="EMBL" id="MCOG01000247">
    <property type="protein sequence ID" value="ORY22470.1"/>
    <property type="molecule type" value="Genomic_DNA"/>
</dbReference>
<protein>
    <submittedName>
        <fullName evidence="2">Uncharacterized protein</fullName>
    </submittedName>
</protein>
<dbReference type="AlphaFoldDB" id="A0A1Y2AJJ5"/>
<feature type="region of interest" description="Disordered" evidence="1">
    <location>
        <begin position="74"/>
        <end position="98"/>
    </location>
</feature>
<proteinExistence type="predicted"/>
<dbReference type="Proteomes" id="UP000193920">
    <property type="component" value="Unassembled WGS sequence"/>
</dbReference>
<accession>A0A1Y2AJJ5</accession>
<reference evidence="2 3" key="1">
    <citation type="submission" date="2016-08" db="EMBL/GenBank/DDBJ databases">
        <title>A Parts List for Fungal Cellulosomes Revealed by Comparative Genomics.</title>
        <authorList>
            <consortium name="DOE Joint Genome Institute"/>
            <person name="Haitjema C.H."/>
            <person name="Gilmore S.P."/>
            <person name="Henske J.K."/>
            <person name="Solomon K.V."/>
            <person name="De Groot R."/>
            <person name="Kuo A."/>
            <person name="Mondo S.J."/>
            <person name="Salamov A.A."/>
            <person name="Labutti K."/>
            <person name="Zhao Z."/>
            <person name="Chiniquy J."/>
            <person name="Barry K."/>
            <person name="Brewer H.M."/>
            <person name="Purvine S.O."/>
            <person name="Wright A.T."/>
            <person name="Boxma B."/>
            <person name="Van Alen T."/>
            <person name="Hackstein J.H."/>
            <person name="Baker S.E."/>
            <person name="Grigoriev I.V."/>
            <person name="O'Malley M.A."/>
        </authorList>
    </citation>
    <scope>NUCLEOTIDE SEQUENCE [LARGE SCALE GENOMIC DNA]</scope>
    <source>
        <strain evidence="2 3">G1</strain>
    </source>
</reference>
<feature type="compositionally biased region" description="Basic and acidic residues" evidence="1">
    <location>
        <begin position="74"/>
        <end position="92"/>
    </location>
</feature>
<feature type="region of interest" description="Disordered" evidence="1">
    <location>
        <begin position="38"/>
        <end position="62"/>
    </location>
</feature>
<gene>
    <name evidence="2" type="ORF">LY90DRAFT_707134</name>
</gene>
<dbReference type="OrthoDB" id="2141275at2759"/>